<dbReference type="AlphaFoldDB" id="A0A1H4PU48"/>
<evidence type="ECO:0000313" key="2">
    <source>
        <dbReference type="Proteomes" id="UP000183038"/>
    </source>
</evidence>
<reference evidence="1 2" key="1">
    <citation type="submission" date="2016-10" db="EMBL/GenBank/DDBJ databases">
        <authorList>
            <person name="de Groot N.N."/>
        </authorList>
    </citation>
    <scope>NUCLEOTIDE SEQUENCE [LARGE SCALE GENOMIC DNA]</scope>
    <source>
        <strain evidence="1 2">MAR_2009_71</strain>
    </source>
</reference>
<gene>
    <name evidence="1" type="ORF">SAMN05192540_2375</name>
</gene>
<evidence type="ECO:0000313" key="1">
    <source>
        <dbReference type="EMBL" id="SEC10840.1"/>
    </source>
</evidence>
<dbReference type="Proteomes" id="UP000183038">
    <property type="component" value="Unassembled WGS sequence"/>
</dbReference>
<organism evidence="1 2">
    <name type="scientific">Maribacter dokdonensis</name>
    <dbReference type="NCBI Taxonomy" id="320912"/>
    <lineage>
        <taxon>Bacteria</taxon>
        <taxon>Pseudomonadati</taxon>
        <taxon>Bacteroidota</taxon>
        <taxon>Flavobacteriia</taxon>
        <taxon>Flavobacteriales</taxon>
        <taxon>Flavobacteriaceae</taxon>
        <taxon>Maribacter</taxon>
    </lineage>
</organism>
<dbReference type="EMBL" id="FNTB01000001">
    <property type="protein sequence ID" value="SEC10840.1"/>
    <property type="molecule type" value="Genomic_DNA"/>
</dbReference>
<name>A0A1H4PU48_9FLAO</name>
<protein>
    <submittedName>
        <fullName evidence="1">Uncharacterized protein</fullName>
    </submittedName>
</protein>
<accession>A0A1H4PU48</accession>
<dbReference type="OrthoDB" id="1450068at2"/>
<proteinExistence type="predicted"/>
<sequence>MGSMKNYMRSICSTCTHHSYCSITKDKYNIHSCSEYVHFMDFTNKPITVISNEMSSSELNNELVLNYI</sequence>